<feature type="domain" description="Peptidase S1A alpha-lytic prodomain" evidence="11">
    <location>
        <begin position="103"/>
        <end position="152"/>
    </location>
</feature>
<dbReference type="InterPro" id="IPR035070">
    <property type="entry name" value="Streptogrisin_prodomain"/>
</dbReference>
<evidence type="ECO:0000256" key="8">
    <source>
        <dbReference type="PIRSR" id="PIRSR001134-1"/>
    </source>
</evidence>
<feature type="active site" description="Charge relay system" evidence="8">
    <location>
        <position position="210"/>
    </location>
</feature>
<feature type="disulfide bond" evidence="9">
    <location>
        <begin position="322"/>
        <end position="349"/>
    </location>
</feature>
<reference evidence="12 13" key="1">
    <citation type="submission" date="2017-07" db="EMBL/GenBank/DDBJ databases">
        <title>Amycolatopsis antarcticus sp. nov., isolated from the surface of an Antarcticus brown macroalga.</title>
        <authorList>
            <person name="Wang J."/>
            <person name="Leiva S."/>
            <person name="Huang J."/>
            <person name="Huang Y."/>
        </authorList>
    </citation>
    <scope>NUCLEOTIDE SEQUENCE [LARGE SCALE GENOMIC DNA]</scope>
    <source>
        <strain evidence="12 13">AU-G6</strain>
    </source>
</reference>
<dbReference type="Gene3D" id="2.40.10.10">
    <property type="entry name" value="Trypsin-like serine proteases"/>
    <property type="match status" value="2"/>
</dbReference>
<keyword evidence="5" id="KW-0720">Serine protease</keyword>
<evidence type="ECO:0000259" key="11">
    <source>
        <dbReference type="Pfam" id="PF02983"/>
    </source>
</evidence>
<keyword evidence="13" id="KW-1185">Reference proteome</keyword>
<dbReference type="InterPro" id="IPR043504">
    <property type="entry name" value="Peptidase_S1_PA_chymotrypsin"/>
</dbReference>
<dbReference type="Proteomes" id="UP000242444">
    <property type="component" value="Unassembled WGS sequence"/>
</dbReference>
<evidence type="ECO:0000256" key="3">
    <source>
        <dbReference type="ARBA" id="ARBA00022729"/>
    </source>
</evidence>
<evidence type="ECO:0000313" key="12">
    <source>
        <dbReference type="EMBL" id="OZM71703.1"/>
    </source>
</evidence>
<dbReference type="OrthoDB" id="8781117at2"/>
<dbReference type="AlphaFoldDB" id="A0A263CZV7"/>
<dbReference type="InParanoid" id="A0A263CZV7"/>
<protein>
    <submittedName>
        <fullName evidence="12">Secreted serine protease</fullName>
    </submittedName>
</protein>
<comment type="caution">
    <text evidence="12">The sequence shown here is derived from an EMBL/GenBank/DDBJ whole genome shotgun (WGS) entry which is preliminary data.</text>
</comment>
<evidence type="ECO:0000256" key="10">
    <source>
        <dbReference type="SAM" id="MobiDB-lite"/>
    </source>
</evidence>
<comment type="similarity">
    <text evidence="1">Belongs to the peptidase S1 family.</text>
</comment>
<organism evidence="12 13">
    <name type="scientific">Amycolatopsis antarctica</name>
    <dbReference type="NCBI Taxonomy" id="1854586"/>
    <lineage>
        <taxon>Bacteria</taxon>
        <taxon>Bacillati</taxon>
        <taxon>Actinomycetota</taxon>
        <taxon>Actinomycetes</taxon>
        <taxon>Pseudonocardiales</taxon>
        <taxon>Pseudonocardiaceae</taxon>
        <taxon>Amycolatopsis</taxon>
    </lineage>
</organism>
<dbReference type="Pfam" id="PF02983">
    <property type="entry name" value="Pro_Al_protease"/>
    <property type="match status" value="1"/>
</dbReference>
<dbReference type="GO" id="GO:0006508">
    <property type="term" value="P:proteolysis"/>
    <property type="evidence" value="ECO:0007669"/>
    <property type="project" value="UniProtKB-KW"/>
</dbReference>
<keyword evidence="7 9" id="KW-1015">Disulfide bond</keyword>
<evidence type="ECO:0000256" key="7">
    <source>
        <dbReference type="ARBA" id="ARBA00023157"/>
    </source>
</evidence>
<dbReference type="InterPro" id="IPR001316">
    <property type="entry name" value="Pept_S1A_streptogrisin"/>
</dbReference>
<keyword evidence="4" id="KW-0378">Hydrolase</keyword>
<evidence type="ECO:0000256" key="2">
    <source>
        <dbReference type="ARBA" id="ARBA00022670"/>
    </source>
</evidence>
<dbReference type="Gene3D" id="3.30.300.50">
    <property type="match status" value="2"/>
</dbReference>
<feature type="disulfide bond" evidence="9">
    <location>
        <begin position="190"/>
        <end position="211"/>
    </location>
</feature>
<dbReference type="PRINTS" id="PR00861">
    <property type="entry name" value="ALYTICPTASE"/>
</dbReference>
<feature type="active site" description="Charge relay system" evidence="8">
    <location>
        <position position="246"/>
    </location>
</feature>
<feature type="active site" description="Charge relay system" evidence="8">
    <location>
        <position position="328"/>
    </location>
</feature>
<gene>
    <name evidence="12" type="ORF">CFN78_18805</name>
</gene>
<dbReference type="GO" id="GO:0005576">
    <property type="term" value="C:extracellular region"/>
    <property type="evidence" value="ECO:0007669"/>
    <property type="project" value="InterPro"/>
</dbReference>
<keyword evidence="3" id="KW-0732">Signal</keyword>
<accession>A0A263CZV7</accession>
<dbReference type="GO" id="GO:0004252">
    <property type="term" value="F:serine-type endopeptidase activity"/>
    <property type="evidence" value="ECO:0007669"/>
    <property type="project" value="InterPro"/>
</dbReference>
<sequence>MLPLTLTGIPDATAETEVSSAAAALATGLGITPAQARDRLAAQEAAAGVSSALRTDPTDGFAGQWFDRASGRLAVAVTTSAAADRARAAGAVPHSVARDQAELDRLTAAVAGLAGGGVPGISGWGVDPVANEVVVRHVRGASTAGTRSFLDALAELGPGVQVRDTASAPAPQAGEVRPGDPWWPGGESNCSVGFAATDSNGGKHFVTAGHCTDNADQPAYGDSGGQDRIGTSNVGGTHSVNAREGDMGAVAVTGTDWELSAEVNTWGEEPVTVAGSAEPMVGQAVCHSGNTSKWQCGEVTAVDQTVDYGGVIVEGLATTTACSMGGDSGGAWLAGDLAVGLHSGGQASCSPGGAEDQSILQPVEEAVQKWSLTLYTGDDGLSAAGR</sequence>
<evidence type="ECO:0000256" key="1">
    <source>
        <dbReference type="ARBA" id="ARBA00007664"/>
    </source>
</evidence>
<evidence type="ECO:0000256" key="4">
    <source>
        <dbReference type="ARBA" id="ARBA00022801"/>
    </source>
</evidence>
<keyword evidence="6" id="KW-0865">Zymogen</keyword>
<name>A0A263CZV7_9PSEU</name>
<dbReference type="CDD" id="cd21112">
    <property type="entry name" value="alphaLP-like"/>
    <property type="match status" value="1"/>
</dbReference>
<evidence type="ECO:0000256" key="6">
    <source>
        <dbReference type="ARBA" id="ARBA00023145"/>
    </source>
</evidence>
<keyword evidence="2 12" id="KW-0645">Protease</keyword>
<evidence type="ECO:0000313" key="13">
    <source>
        <dbReference type="Proteomes" id="UP000242444"/>
    </source>
</evidence>
<dbReference type="PIRSF" id="PIRSF001134">
    <property type="entry name" value="Streptogrisin"/>
    <property type="match status" value="1"/>
</dbReference>
<feature type="region of interest" description="Disordered" evidence="10">
    <location>
        <begin position="165"/>
        <end position="184"/>
    </location>
</feature>
<dbReference type="SUPFAM" id="SSF50494">
    <property type="entry name" value="Trypsin-like serine proteases"/>
    <property type="match status" value="1"/>
</dbReference>
<evidence type="ECO:0000256" key="5">
    <source>
        <dbReference type="ARBA" id="ARBA00022825"/>
    </source>
</evidence>
<proteinExistence type="inferred from homology"/>
<dbReference type="EMBL" id="NKYE01000012">
    <property type="protein sequence ID" value="OZM71703.1"/>
    <property type="molecule type" value="Genomic_DNA"/>
</dbReference>
<evidence type="ECO:0000256" key="9">
    <source>
        <dbReference type="PIRSR" id="PIRSR001134-2"/>
    </source>
</evidence>
<dbReference type="InterPro" id="IPR004236">
    <property type="entry name" value="Pept_S1_alpha_lytic"/>
</dbReference>
<dbReference type="InterPro" id="IPR009003">
    <property type="entry name" value="Peptidase_S1_PA"/>
</dbReference>
<feature type="disulfide bond" evidence="9">
    <location>
        <begin position="286"/>
        <end position="296"/>
    </location>
</feature>